<proteinExistence type="inferred from homology"/>
<feature type="compositionally biased region" description="Basic and acidic residues" evidence="4">
    <location>
        <begin position="77"/>
        <end position="88"/>
    </location>
</feature>
<feature type="region of interest" description="Disordered" evidence="4">
    <location>
        <begin position="478"/>
        <end position="532"/>
    </location>
</feature>
<keyword evidence="5" id="KW-1133">Transmembrane helix</keyword>
<reference evidence="7" key="1">
    <citation type="submission" date="2014-02" db="EMBL/GenBank/DDBJ databases">
        <authorList>
            <person name="Genoscope - CEA"/>
        </authorList>
    </citation>
    <scope>NUCLEOTIDE SEQUENCE</scope>
    <source>
        <strain evidence="7">LS3</strain>
    </source>
</reference>
<gene>
    <name evidence="7" type="ORF">GNLVRS02_ARAD1D50028g</name>
</gene>
<evidence type="ECO:0000259" key="6">
    <source>
        <dbReference type="Pfam" id="PF01755"/>
    </source>
</evidence>
<name>A0A060TE94_BLAAD</name>
<evidence type="ECO:0000256" key="2">
    <source>
        <dbReference type="ARBA" id="ARBA00022676"/>
    </source>
</evidence>
<evidence type="ECO:0000256" key="1">
    <source>
        <dbReference type="ARBA" id="ARBA00006721"/>
    </source>
</evidence>
<feature type="compositionally biased region" description="Basic and acidic residues" evidence="4">
    <location>
        <begin position="40"/>
        <end position="52"/>
    </location>
</feature>
<dbReference type="AlphaFoldDB" id="A0A060TE94"/>
<dbReference type="Pfam" id="PF01755">
    <property type="entry name" value="Glyco_transf_25"/>
    <property type="match status" value="1"/>
</dbReference>
<keyword evidence="5" id="KW-0472">Membrane</keyword>
<evidence type="ECO:0000313" key="7">
    <source>
        <dbReference type="EMBL" id="CDP39109.1"/>
    </source>
</evidence>
<comment type="similarity">
    <text evidence="1">Belongs to the glycosyltransferase 25 family.</text>
</comment>
<keyword evidence="5" id="KW-0812">Transmembrane</keyword>
<feature type="domain" description="Glycosyl transferase family 25" evidence="6">
    <location>
        <begin position="206"/>
        <end position="262"/>
    </location>
</feature>
<dbReference type="InterPro" id="IPR050757">
    <property type="entry name" value="Collagen_mod_GT25"/>
</dbReference>
<dbReference type="InterPro" id="IPR002654">
    <property type="entry name" value="Glyco_trans_25"/>
</dbReference>
<feature type="region of interest" description="Disordered" evidence="4">
    <location>
        <begin position="546"/>
        <end position="585"/>
    </location>
</feature>
<dbReference type="PhylomeDB" id="A0A060TE94"/>
<feature type="compositionally biased region" description="Basic and acidic residues" evidence="4">
    <location>
        <begin position="98"/>
        <end position="114"/>
    </location>
</feature>
<evidence type="ECO:0000256" key="3">
    <source>
        <dbReference type="ARBA" id="ARBA00022679"/>
    </source>
</evidence>
<dbReference type="PANTHER" id="PTHR10730">
    <property type="entry name" value="PROCOLLAGEN-LYSINE,2-OXOGLUTARATE 5-DIOXYGENASE/GLYCOSYLTRANSFERASE 25 FAMILY MEMBER"/>
    <property type="match status" value="1"/>
</dbReference>
<accession>A0A060TE94</accession>
<evidence type="ECO:0000256" key="5">
    <source>
        <dbReference type="SAM" id="Phobius"/>
    </source>
</evidence>
<evidence type="ECO:0000256" key="4">
    <source>
        <dbReference type="SAM" id="MobiDB-lite"/>
    </source>
</evidence>
<feature type="compositionally biased region" description="Low complexity" evidence="4">
    <location>
        <begin position="566"/>
        <end position="585"/>
    </location>
</feature>
<keyword evidence="2" id="KW-0328">Glycosyltransferase</keyword>
<feature type="region of interest" description="Disordered" evidence="4">
    <location>
        <begin position="40"/>
        <end position="124"/>
    </location>
</feature>
<dbReference type="PANTHER" id="PTHR10730:SF53">
    <property type="entry name" value="GLYCOSYLTRANSFERASE 25 FAMILY MEMBER"/>
    <property type="match status" value="1"/>
</dbReference>
<dbReference type="CDD" id="cd06532">
    <property type="entry name" value="Glyco_transf_25"/>
    <property type="match status" value="1"/>
</dbReference>
<dbReference type="GO" id="GO:0016740">
    <property type="term" value="F:transferase activity"/>
    <property type="evidence" value="ECO:0007669"/>
    <property type="project" value="UniProtKB-KW"/>
</dbReference>
<protein>
    <submittedName>
        <fullName evidence="7">ARAD1D50028p</fullName>
    </submittedName>
</protein>
<sequence>MIPARSTIAKALGLIVIISCIAQLYFELEVRKNELEVPVTKEGEPVHEKAGSDMESQELGSPSVREHSEVYTGLESSPHHDGAPDKPGPDPQPLNDANDVHQEHQESNEPKESQESQETQQAPVKETTAGLNTAADIPDVFAAAGNETLGFHKIAYINLPHRFDYDDSMRITSTVSNVTVEKSNAVDGSILESGKGLPPSSFAGDSSHVALRPGELACFRSHANLWSQMIQENWESLLILEADAVWDVNIRQINRRMAKALSDLVIKYNMHNFSRDPTDDTPWGPRAEDPFDSHNWDVITLGGCDNGGAKFDQTYLRYDDPDAPLSEPTWREEKLVNQRVIRQAGYMVCTTAYAVSQRGARKLLLRAALDSNLPIDTAMAQMMESGELKAFAVWPPTFYTWVYPDGTGGESAASEIQTYADHTVDHEVWKDVYDHQSIWGLKYSYKEWPLRHNPFEAYSESLYGNDIKAKHDQRTNEWLRQQKEKEEREARERKERKEREEKERKEKEELERQQREQQQREQQEKLRKEEERIQQAVEERLAALAQDQGLQLPVPVEEKGLPDPITSSHPSTSQPTTSSHPASTI</sequence>
<dbReference type="EMBL" id="HG937694">
    <property type="protein sequence ID" value="CDP39109.1"/>
    <property type="molecule type" value="Genomic_DNA"/>
</dbReference>
<feature type="transmembrane region" description="Helical" evidence="5">
    <location>
        <begin position="7"/>
        <end position="26"/>
    </location>
</feature>
<keyword evidence="3" id="KW-0808">Transferase</keyword>
<organism evidence="7">
    <name type="scientific">Blastobotrys adeninivorans</name>
    <name type="common">Yeast</name>
    <name type="synonym">Arxula adeninivorans</name>
    <dbReference type="NCBI Taxonomy" id="409370"/>
    <lineage>
        <taxon>Eukaryota</taxon>
        <taxon>Fungi</taxon>
        <taxon>Dikarya</taxon>
        <taxon>Ascomycota</taxon>
        <taxon>Saccharomycotina</taxon>
        <taxon>Dipodascomycetes</taxon>
        <taxon>Dipodascales</taxon>
        <taxon>Trichomonascaceae</taxon>
        <taxon>Blastobotrys</taxon>
    </lineage>
</organism>
<reference evidence="7" key="2">
    <citation type="submission" date="2014-06" db="EMBL/GenBank/DDBJ databases">
        <title>The complete genome of Blastobotrys (Arxula) adeninivorans LS3 - a yeast of biotechnological interest.</title>
        <authorList>
            <person name="Kunze G."/>
            <person name="Gaillardin C."/>
            <person name="Czernicka M."/>
            <person name="Durrens P."/>
            <person name="Martin T."/>
            <person name="Boer E."/>
            <person name="Gabaldon T."/>
            <person name="Cruz J."/>
            <person name="Talla E."/>
            <person name="Marck C."/>
            <person name="Goffeau A."/>
            <person name="Barbe V."/>
            <person name="Baret P."/>
            <person name="Baronian K."/>
            <person name="Beier S."/>
            <person name="Bleykasten C."/>
            <person name="Bode R."/>
            <person name="Casaregola S."/>
            <person name="Despons L."/>
            <person name="Fairhead C."/>
            <person name="Giersberg M."/>
            <person name="Gierski P."/>
            <person name="Hahnel U."/>
            <person name="Hartmann A."/>
            <person name="Jankowska D."/>
            <person name="Jubin C."/>
            <person name="Jung P."/>
            <person name="Lafontaine I."/>
            <person name="Leh-Louis V."/>
            <person name="Lemaire M."/>
            <person name="Marcet-Houben M."/>
            <person name="Mascher M."/>
            <person name="Morel G."/>
            <person name="Richard G.-F."/>
            <person name="Riechen J."/>
            <person name="Sacerdot C."/>
            <person name="Sarkar A."/>
            <person name="Savel G."/>
            <person name="Schacherer J."/>
            <person name="Sherman D."/>
            <person name="Straub M.-L."/>
            <person name="Stein N."/>
            <person name="Thierry A."/>
            <person name="Trautwein-Schult A."/>
            <person name="Westhof E."/>
            <person name="Worch S."/>
            <person name="Dujon B."/>
            <person name="Souciet J.-L."/>
            <person name="Wincker P."/>
            <person name="Scholz U."/>
            <person name="Neuveglise N."/>
        </authorList>
    </citation>
    <scope>NUCLEOTIDE SEQUENCE</scope>
    <source>
        <strain evidence="7">LS3</strain>
    </source>
</reference>